<comment type="caution">
    <text evidence="1">The sequence shown here is derived from an EMBL/GenBank/DDBJ whole genome shotgun (WGS) entry which is preliminary data.</text>
</comment>
<dbReference type="EMBL" id="SOZJ01000006">
    <property type="protein sequence ID" value="TGJ64945.1"/>
    <property type="molecule type" value="Genomic_DNA"/>
</dbReference>
<name>A0A7C8PJW6_ORBOL</name>
<dbReference type="InterPro" id="IPR001810">
    <property type="entry name" value="F-box_dom"/>
</dbReference>
<dbReference type="Gene3D" id="1.20.1280.50">
    <property type="match status" value="1"/>
</dbReference>
<gene>
    <name evidence="1" type="ORF">EYR41_008950</name>
</gene>
<evidence type="ECO:0000313" key="1">
    <source>
        <dbReference type="EMBL" id="TGJ64945.1"/>
    </source>
</evidence>
<organism evidence="1 2">
    <name type="scientific">Orbilia oligospora</name>
    <name type="common">Nematode-trapping fungus</name>
    <name type="synonym">Arthrobotrys oligospora</name>
    <dbReference type="NCBI Taxonomy" id="2813651"/>
    <lineage>
        <taxon>Eukaryota</taxon>
        <taxon>Fungi</taxon>
        <taxon>Dikarya</taxon>
        <taxon>Ascomycota</taxon>
        <taxon>Pezizomycotina</taxon>
        <taxon>Orbiliomycetes</taxon>
        <taxon>Orbiliales</taxon>
        <taxon>Orbiliaceae</taxon>
        <taxon>Orbilia</taxon>
    </lineage>
</organism>
<dbReference type="AlphaFoldDB" id="A0A7C8PJW6"/>
<dbReference type="PROSITE" id="PS50181">
    <property type="entry name" value="FBOX"/>
    <property type="match status" value="1"/>
</dbReference>
<dbReference type="InterPro" id="IPR036047">
    <property type="entry name" value="F-box-like_dom_sf"/>
</dbReference>
<dbReference type="SUPFAM" id="SSF81383">
    <property type="entry name" value="F-box domain"/>
    <property type="match status" value="1"/>
</dbReference>
<sequence length="300" mass="34278">MKMSTSPIDTIPSEILTQILSSLPITSQVAAYQVCSLWRALLVTPQLQASRYQLFPRSDSSISSVQQAEPIYVHQLLYNEIPCANSACSECNERLLDYEYICGFPRSEGYYPDSVTRYLQAYLLGILGPDQKISTYELRIKICVPLDNSSSAGDHIHIPISSTHPFLNEPVLAPISRRNMKKGDLRRFPWLLYIRTPGLQIGVTPKDNELCVSASTNIREFTLRAWEMMREAMSEDTTAIWVEEKMYRVRFAFPTHHRGEKGPSKLPMLQFDLEAGEIDFSIEEEEEEEDEEEEPSQIES</sequence>
<proteinExistence type="predicted"/>
<protein>
    <submittedName>
        <fullName evidence="1">Uncharacterized protein</fullName>
    </submittedName>
</protein>
<evidence type="ECO:0000313" key="2">
    <source>
        <dbReference type="Proteomes" id="UP000297595"/>
    </source>
</evidence>
<dbReference type="Pfam" id="PF12937">
    <property type="entry name" value="F-box-like"/>
    <property type="match status" value="1"/>
</dbReference>
<accession>A0A7C8PJW6</accession>
<reference evidence="1 2" key="1">
    <citation type="submission" date="2019-03" db="EMBL/GenBank/DDBJ databases">
        <title>Nematode-trapping fungi genome.</title>
        <authorList>
            <person name="Vidal-Diez De Ulzurrun G."/>
        </authorList>
    </citation>
    <scope>NUCLEOTIDE SEQUENCE [LARGE SCALE GENOMIC DNA]</scope>
    <source>
        <strain evidence="1 2">TWF154</strain>
    </source>
</reference>
<dbReference type="CDD" id="cd09917">
    <property type="entry name" value="F-box_SF"/>
    <property type="match status" value="1"/>
</dbReference>
<dbReference type="Proteomes" id="UP000297595">
    <property type="component" value="Unassembled WGS sequence"/>
</dbReference>